<evidence type="ECO:0000259" key="7">
    <source>
        <dbReference type="PROSITE" id="PS50991"/>
    </source>
</evidence>
<dbReference type="Gene3D" id="3.20.20.70">
    <property type="entry name" value="Aldolase class I"/>
    <property type="match status" value="1"/>
</dbReference>
<keyword evidence="9" id="KW-1185">Reference proteome</keyword>
<evidence type="ECO:0000313" key="9">
    <source>
        <dbReference type="Proteomes" id="UP000199608"/>
    </source>
</evidence>
<keyword evidence="4" id="KW-0808">Transferase</keyword>
<dbReference type="InterPro" id="IPR000891">
    <property type="entry name" value="PYR_CT"/>
</dbReference>
<dbReference type="CDD" id="cd03174">
    <property type="entry name" value="DRE_TIM_metallolyase"/>
    <property type="match status" value="1"/>
</dbReference>
<evidence type="ECO:0000256" key="3">
    <source>
        <dbReference type="ARBA" id="ARBA00022605"/>
    </source>
</evidence>
<comment type="pathway">
    <text evidence="1">Amino-acid biosynthesis; L-leucine biosynthesis; L-leucine from 3-methyl-2-oxobutanoate: step 1/4.</text>
</comment>
<dbReference type="RefSeq" id="WP_092232826.1">
    <property type="nucleotide sequence ID" value="NZ_FNLL01000004.1"/>
</dbReference>
<dbReference type="EC" id="2.3.3.13" evidence="2"/>
<evidence type="ECO:0000313" key="8">
    <source>
        <dbReference type="EMBL" id="SDU10152.1"/>
    </source>
</evidence>
<keyword evidence="3" id="KW-0028">Amino-acid biosynthesis</keyword>
<dbReference type="PROSITE" id="PS50991">
    <property type="entry name" value="PYR_CT"/>
    <property type="match status" value="1"/>
</dbReference>
<organism evidence="8 9">
    <name type="scientific">Desulfobacula phenolica</name>
    <dbReference type="NCBI Taxonomy" id="90732"/>
    <lineage>
        <taxon>Bacteria</taxon>
        <taxon>Pseudomonadati</taxon>
        <taxon>Thermodesulfobacteriota</taxon>
        <taxon>Desulfobacteria</taxon>
        <taxon>Desulfobacterales</taxon>
        <taxon>Desulfobacteraceae</taxon>
        <taxon>Desulfobacula</taxon>
    </lineage>
</organism>
<dbReference type="PANTHER" id="PTHR10277">
    <property type="entry name" value="HOMOCITRATE SYNTHASE-RELATED"/>
    <property type="match status" value="1"/>
</dbReference>
<evidence type="ECO:0000256" key="5">
    <source>
        <dbReference type="ARBA" id="ARBA00023211"/>
    </source>
</evidence>
<feature type="domain" description="Pyruvate carboxyltransferase" evidence="7">
    <location>
        <begin position="6"/>
        <end position="259"/>
    </location>
</feature>
<dbReference type="AlphaFoldDB" id="A0A1H2FS51"/>
<proteinExistence type="predicted"/>
<dbReference type="Pfam" id="PF00682">
    <property type="entry name" value="HMGL-like"/>
    <property type="match status" value="1"/>
</dbReference>
<gene>
    <name evidence="8" type="ORF">SAMN04487931_104310</name>
</gene>
<evidence type="ECO:0000256" key="6">
    <source>
        <dbReference type="ARBA" id="ARBA00023304"/>
    </source>
</evidence>
<keyword evidence="6" id="KW-0100">Branched-chain amino acid biosynthesis</keyword>
<dbReference type="GO" id="GO:0003852">
    <property type="term" value="F:2-isopropylmalate synthase activity"/>
    <property type="evidence" value="ECO:0007669"/>
    <property type="project" value="UniProtKB-EC"/>
</dbReference>
<dbReference type="PROSITE" id="PS00816">
    <property type="entry name" value="AIPM_HOMOCIT_SYNTH_2"/>
    <property type="match status" value="1"/>
</dbReference>
<protein>
    <recommendedName>
        <fullName evidence="2">2-isopropylmalate synthase</fullName>
        <ecNumber evidence="2">2.3.3.13</ecNumber>
    </recommendedName>
</protein>
<dbReference type="SUPFAM" id="SSF51569">
    <property type="entry name" value="Aldolase"/>
    <property type="match status" value="1"/>
</dbReference>
<name>A0A1H2FS51_9BACT</name>
<dbReference type="Proteomes" id="UP000199608">
    <property type="component" value="Unassembled WGS sequence"/>
</dbReference>
<evidence type="ECO:0000256" key="4">
    <source>
        <dbReference type="ARBA" id="ARBA00022679"/>
    </source>
</evidence>
<evidence type="ECO:0000256" key="1">
    <source>
        <dbReference type="ARBA" id="ARBA00004689"/>
    </source>
</evidence>
<evidence type="ECO:0000256" key="2">
    <source>
        <dbReference type="ARBA" id="ARBA00012973"/>
    </source>
</evidence>
<dbReference type="GO" id="GO:0009098">
    <property type="term" value="P:L-leucine biosynthetic process"/>
    <property type="evidence" value="ECO:0007669"/>
    <property type="project" value="TreeGrafter"/>
</dbReference>
<dbReference type="InterPro" id="IPR050073">
    <property type="entry name" value="2-IPM_HCS-like"/>
</dbReference>
<keyword evidence="5" id="KW-0464">Manganese</keyword>
<dbReference type="EMBL" id="FNLL01000004">
    <property type="protein sequence ID" value="SDU10152.1"/>
    <property type="molecule type" value="Genomic_DNA"/>
</dbReference>
<dbReference type="InterPro" id="IPR002034">
    <property type="entry name" value="AIPM/Hcit_synth_CS"/>
</dbReference>
<dbReference type="InterPro" id="IPR013785">
    <property type="entry name" value="Aldolase_TIM"/>
</dbReference>
<reference evidence="9" key="1">
    <citation type="submission" date="2016-10" db="EMBL/GenBank/DDBJ databases">
        <authorList>
            <person name="Varghese N."/>
            <person name="Submissions S."/>
        </authorList>
    </citation>
    <scope>NUCLEOTIDE SEQUENCE [LARGE SCALE GENOMIC DNA]</scope>
    <source>
        <strain evidence="9">DSM 3384</strain>
    </source>
</reference>
<accession>A0A1H2FS51</accession>
<sequence>MDNKKITIIDETLREGMQYRGVMFSQKQRIKILEFQEKLNVDICQAGYPPAHDLEADAVKTLCRHAKKNDYKIRIAAMGRANLHDAAILLDTGVKDLHFHLHIKNTVTPGHLNNVLADLLTTIEFVKKKAPHAVLSIAMLDIGRSDDAIMEHCISILNLHSVDILSLPDTSGIMSPNQIFDKIHRFSAKTQNPRISVHCHNDLGMASANSVMGIIAGGQFLEASALGIGERNGIADLYTTAKTLQNQDFDINLNTNDINTFKAYYEYVDAIVYEQHNHHLLTLNTPVFGDAVKTHVAGTHAGGNFGLASEEKFFLNILCGKNLVKKYLDLHAIEYPADMLDILTLNIKSKSTQLNRCLTLTDIKCLVASLLD</sequence>
<dbReference type="PANTHER" id="PTHR10277:SF9">
    <property type="entry name" value="2-ISOPROPYLMALATE SYNTHASE 1, CHLOROPLASTIC-RELATED"/>
    <property type="match status" value="1"/>
</dbReference>